<proteinExistence type="predicted"/>
<sequence length="165" mass="17704">MRQLTVRAGGSDWAPPLGPSAEHRDLVVAQHVQGPESAAAAAGHQVHHAVVAPCQARLPLMDAAGGTLPFLAQRIGDSAAYWQQGQPEPAIGTWRKMWWNSANFHGPRRVPPSARSGPIASSGSDFPYFPRDLYPRARTYIEDAGLSPVQVKDIVELNSNGLPGL</sequence>
<dbReference type="AlphaFoldDB" id="A0A0N9I7H5"/>
<dbReference type="Gene3D" id="3.20.20.140">
    <property type="entry name" value="Metal-dependent hydrolases"/>
    <property type="match status" value="1"/>
</dbReference>
<reference evidence="2 3" key="1">
    <citation type="submission" date="2015-07" db="EMBL/GenBank/DDBJ databases">
        <title>Genome sequencing of Kibdelosporangium phytohabitans.</title>
        <authorList>
            <person name="Qin S."/>
            <person name="Xing K."/>
        </authorList>
    </citation>
    <scope>NUCLEOTIDE SEQUENCE [LARGE SCALE GENOMIC DNA]</scope>
    <source>
        <strain evidence="2 3">KLBMP1111</strain>
    </source>
</reference>
<evidence type="ECO:0000256" key="1">
    <source>
        <dbReference type="SAM" id="MobiDB-lite"/>
    </source>
</evidence>
<dbReference type="KEGG" id="kphy:AOZ06_39245"/>
<dbReference type="EMBL" id="CP012752">
    <property type="protein sequence ID" value="ALG12106.1"/>
    <property type="molecule type" value="Genomic_DNA"/>
</dbReference>
<dbReference type="OrthoDB" id="8673173at2"/>
<name>A0A0N9I7H5_9PSEU</name>
<dbReference type="RefSeq" id="WP_054294002.1">
    <property type="nucleotide sequence ID" value="NZ_CP012752.1"/>
</dbReference>
<accession>A0A0N9I7H5</accession>
<protein>
    <submittedName>
        <fullName evidence="2">Uncharacterized protein</fullName>
    </submittedName>
</protein>
<organism evidence="2 3">
    <name type="scientific">Kibdelosporangium phytohabitans</name>
    <dbReference type="NCBI Taxonomy" id="860235"/>
    <lineage>
        <taxon>Bacteria</taxon>
        <taxon>Bacillati</taxon>
        <taxon>Actinomycetota</taxon>
        <taxon>Actinomycetes</taxon>
        <taxon>Pseudonocardiales</taxon>
        <taxon>Pseudonocardiaceae</taxon>
        <taxon>Kibdelosporangium</taxon>
    </lineage>
</organism>
<gene>
    <name evidence="2" type="ORF">AOZ06_39245</name>
</gene>
<evidence type="ECO:0000313" key="2">
    <source>
        <dbReference type="EMBL" id="ALG12106.1"/>
    </source>
</evidence>
<keyword evidence="3" id="KW-1185">Reference proteome</keyword>
<feature type="region of interest" description="Disordered" evidence="1">
    <location>
        <begin position="1"/>
        <end position="20"/>
    </location>
</feature>
<evidence type="ECO:0000313" key="3">
    <source>
        <dbReference type="Proteomes" id="UP000063699"/>
    </source>
</evidence>
<dbReference type="Proteomes" id="UP000063699">
    <property type="component" value="Chromosome"/>
</dbReference>